<feature type="transmembrane region" description="Helical" evidence="8">
    <location>
        <begin position="79"/>
        <end position="98"/>
    </location>
</feature>
<dbReference type="PATRIC" id="fig|1347342.6.peg.1242"/>
<organism evidence="10 11">
    <name type="scientific">Formosa agariphila (strain DSM 15362 / KCTC 12365 / LMG 23005 / KMM 3901 / M-2Alg 35-1)</name>
    <dbReference type="NCBI Taxonomy" id="1347342"/>
    <lineage>
        <taxon>Bacteria</taxon>
        <taxon>Pseudomonadati</taxon>
        <taxon>Bacteroidota</taxon>
        <taxon>Flavobacteriia</taxon>
        <taxon>Flavobacteriales</taxon>
        <taxon>Flavobacteriaceae</taxon>
        <taxon>Formosa</taxon>
    </lineage>
</organism>
<keyword evidence="11" id="KW-1185">Reference proteome</keyword>
<sequence>MQNTTKKYQFEFVALMASLMSIVALAIDALLPAFPEIGIAIGNQNSTDLQSLVTMIFLGFGIGQLILGPLSDSFGRKPLMYAGFGIFIIASLVCIFSTSLEAMLIGRVFQGIGLAAPRTICISIIRDSHKGDYMARMMSFVTAFFILVPVIAPALGQFILSHFNWQTIFYTQIFFAIVVTIWFWKRQKETLHPEFKIPFNRHVYVKGFKELVRHKEAMAFTVVSGFITGAFMVYLSSSQHVFEDQYGLGDKFPYVFAGLATSIGLSTLLNGTLVVRIGMRRLAFIALCIFSLISTIYAILFWNKPNPELTVLLPFLVGIFFSLGFIFGNIRAIAMEPIGHIAGIGAAITGFMATLIAIPIATFIGSFMTDTALPLFLGFSICGSLSLATFILMKRHILYRRFNLKWH</sequence>
<feature type="transmembrane region" description="Helical" evidence="8">
    <location>
        <begin position="49"/>
        <end position="67"/>
    </location>
</feature>
<dbReference type="RefSeq" id="WP_038528637.1">
    <property type="nucleotide sequence ID" value="NZ_HG315671.1"/>
</dbReference>
<keyword evidence="7 8" id="KW-0472">Membrane</keyword>
<dbReference type="InterPro" id="IPR020846">
    <property type="entry name" value="MFS_dom"/>
</dbReference>
<dbReference type="PANTHER" id="PTHR23502">
    <property type="entry name" value="MAJOR FACILITATOR SUPERFAMILY"/>
    <property type="match status" value="1"/>
</dbReference>
<gene>
    <name evidence="10" type="ORF">BN863_12320</name>
</gene>
<evidence type="ECO:0000256" key="4">
    <source>
        <dbReference type="ARBA" id="ARBA00022475"/>
    </source>
</evidence>
<dbReference type="CDD" id="cd17320">
    <property type="entry name" value="MFS_MdfA_MDR_like"/>
    <property type="match status" value="1"/>
</dbReference>
<feature type="transmembrane region" description="Helical" evidence="8">
    <location>
        <begin position="12"/>
        <end position="34"/>
    </location>
</feature>
<proteinExistence type="inferred from homology"/>
<reference evidence="10 11" key="1">
    <citation type="journal article" date="2013" name="Appl. Environ. Microbiol.">
        <title>The genome of the alga-associated marine flavobacterium Formosa agariphila KMM 3901T reveals a broad potential for degradation of algal polysaccharides.</title>
        <authorList>
            <person name="Mann A.J."/>
            <person name="Hahnke R.L."/>
            <person name="Huang S."/>
            <person name="Werner J."/>
            <person name="Xing P."/>
            <person name="Barbeyron T."/>
            <person name="Huettel B."/>
            <person name="Stueber K."/>
            <person name="Reinhardt R."/>
            <person name="Harder J."/>
            <person name="Gloeckner F.O."/>
            <person name="Amann R.I."/>
            <person name="Teeling H."/>
        </authorList>
    </citation>
    <scope>NUCLEOTIDE SEQUENCE [LARGE SCALE GENOMIC DNA]</scope>
    <source>
        <strain evidence="11">DSM 15362 / KCTC 12365 / LMG 23005 / KMM 3901</strain>
    </source>
</reference>
<dbReference type="HOGENOM" id="CLU_001265_47_0_10"/>
<keyword evidence="4" id="KW-1003">Cell membrane</keyword>
<feature type="domain" description="Major facilitator superfamily (MFS) profile" evidence="9">
    <location>
        <begin position="10"/>
        <end position="398"/>
    </location>
</feature>
<evidence type="ECO:0000256" key="2">
    <source>
        <dbReference type="ARBA" id="ARBA00006236"/>
    </source>
</evidence>
<keyword evidence="3" id="KW-0813">Transport</keyword>
<dbReference type="Proteomes" id="UP000016160">
    <property type="component" value="Chromosome"/>
</dbReference>
<feature type="transmembrane region" description="Helical" evidence="8">
    <location>
        <begin position="104"/>
        <end position="125"/>
    </location>
</feature>
<protein>
    <submittedName>
        <fullName evidence="10">MFS family multidrug efflux protein, similarity to bicyclomycin resistance protein Bcr</fullName>
    </submittedName>
</protein>
<dbReference type="SUPFAM" id="SSF103473">
    <property type="entry name" value="MFS general substrate transporter"/>
    <property type="match status" value="1"/>
</dbReference>
<feature type="transmembrane region" description="Helical" evidence="8">
    <location>
        <begin position="137"/>
        <end position="159"/>
    </location>
</feature>
<dbReference type="InterPro" id="IPR005829">
    <property type="entry name" value="Sugar_transporter_CS"/>
</dbReference>
<evidence type="ECO:0000256" key="3">
    <source>
        <dbReference type="ARBA" id="ARBA00022448"/>
    </source>
</evidence>
<evidence type="ECO:0000256" key="1">
    <source>
        <dbReference type="ARBA" id="ARBA00004651"/>
    </source>
</evidence>
<dbReference type="InterPro" id="IPR004812">
    <property type="entry name" value="Efflux_drug-R_Bcr/CmlA"/>
</dbReference>
<evidence type="ECO:0000256" key="6">
    <source>
        <dbReference type="ARBA" id="ARBA00022989"/>
    </source>
</evidence>
<comment type="subcellular location">
    <subcellularLocation>
        <location evidence="1">Cell membrane</location>
        <topology evidence="1">Multi-pass membrane protein</topology>
    </subcellularLocation>
</comment>
<dbReference type="GO" id="GO:1990961">
    <property type="term" value="P:xenobiotic detoxification by transmembrane export across the plasma membrane"/>
    <property type="evidence" value="ECO:0007669"/>
    <property type="project" value="InterPro"/>
</dbReference>
<evidence type="ECO:0000256" key="7">
    <source>
        <dbReference type="ARBA" id="ARBA00023136"/>
    </source>
</evidence>
<name>T2KLR8_FORAG</name>
<dbReference type="PROSITE" id="PS00216">
    <property type="entry name" value="SUGAR_TRANSPORT_1"/>
    <property type="match status" value="1"/>
</dbReference>
<dbReference type="InterPro" id="IPR011701">
    <property type="entry name" value="MFS"/>
</dbReference>
<dbReference type="EMBL" id="HG315671">
    <property type="protein sequence ID" value="CDF78944.1"/>
    <property type="molecule type" value="Genomic_DNA"/>
</dbReference>
<evidence type="ECO:0000313" key="10">
    <source>
        <dbReference type="EMBL" id="CDF78944.1"/>
    </source>
</evidence>
<evidence type="ECO:0000259" key="9">
    <source>
        <dbReference type="PROSITE" id="PS50850"/>
    </source>
</evidence>
<keyword evidence="6 8" id="KW-1133">Transmembrane helix</keyword>
<dbReference type="InterPro" id="IPR036259">
    <property type="entry name" value="MFS_trans_sf"/>
</dbReference>
<comment type="similarity">
    <text evidence="2">Belongs to the major facilitator superfamily. Bcr/CmlA family.</text>
</comment>
<dbReference type="NCBIfam" id="TIGR00710">
    <property type="entry name" value="efflux_Bcr_CflA"/>
    <property type="match status" value="1"/>
</dbReference>
<evidence type="ECO:0000256" key="5">
    <source>
        <dbReference type="ARBA" id="ARBA00022692"/>
    </source>
</evidence>
<feature type="transmembrane region" description="Helical" evidence="8">
    <location>
        <begin position="342"/>
        <end position="367"/>
    </location>
</feature>
<dbReference type="Gene3D" id="1.20.1720.10">
    <property type="entry name" value="Multidrug resistance protein D"/>
    <property type="match status" value="1"/>
</dbReference>
<feature type="transmembrane region" description="Helical" evidence="8">
    <location>
        <begin position="373"/>
        <end position="393"/>
    </location>
</feature>
<evidence type="ECO:0000313" key="11">
    <source>
        <dbReference type="Proteomes" id="UP000016160"/>
    </source>
</evidence>
<feature type="transmembrane region" description="Helical" evidence="8">
    <location>
        <begin position="282"/>
        <end position="303"/>
    </location>
</feature>
<evidence type="ECO:0000256" key="8">
    <source>
        <dbReference type="SAM" id="Phobius"/>
    </source>
</evidence>
<feature type="transmembrane region" description="Helical" evidence="8">
    <location>
        <begin position="255"/>
        <end position="275"/>
    </location>
</feature>
<dbReference type="GO" id="GO:0042910">
    <property type="term" value="F:xenobiotic transmembrane transporter activity"/>
    <property type="evidence" value="ECO:0007669"/>
    <property type="project" value="InterPro"/>
</dbReference>
<keyword evidence="5 8" id="KW-0812">Transmembrane</keyword>
<accession>T2KLR8</accession>
<dbReference type="eggNOG" id="COG2814">
    <property type="taxonomic scope" value="Bacteria"/>
</dbReference>
<dbReference type="Pfam" id="PF07690">
    <property type="entry name" value="MFS_1"/>
    <property type="match status" value="1"/>
</dbReference>
<dbReference type="AlphaFoldDB" id="T2KLR8"/>
<dbReference type="PANTHER" id="PTHR23502:SF132">
    <property type="entry name" value="POLYAMINE TRANSPORTER 2-RELATED"/>
    <property type="match status" value="1"/>
</dbReference>
<dbReference type="GO" id="GO:0005886">
    <property type="term" value="C:plasma membrane"/>
    <property type="evidence" value="ECO:0007669"/>
    <property type="project" value="UniProtKB-SubCell"/>
</dbReference>
<feature type="transmembrane region" description="Helical" evidence="8">
    <location>
        <begin position="165"/>
        <end position="184"/>
    </location>
</feature>
<feature type="transmembrane region" description="Helical" evidence="8">
    <location>
        <begin position="217"/>
        <end position="235"/>
    </location>
</feature>
<dbReference type="OrthoDB" id="9800416at2"/>
<dbReference type="PROSITE" id="PS50850">
    <property type="entry name" value="MFS"/>
    <property type="match status" value="1"/>
</dbReference>
<dbReference type="STRING" id="1347342.BN863_12320"/>
<feature type="transmembrane region" description="Helical" evidence="8">
    <location>
        <begin position="309"/>
        <end position="330"/>
    </location>
</feature>